<comment type="caution">
    <text evidence="1">The sequence shown here is derived from an EMBL/GenBank/DDBJ whole genome shotgun (WGS) entry which is preliminary data.</text>
</comment>
<dbReference type="AlphaFoldDB" id="A0A811VD88"/>
<sequence>MDSIQYRCIEPKDDTAYLLTAFCVVMENNLETEQCSGAKNNVDALTSEEEGNLVRLNVHM</sequence>
<organism evidence="1 2">
    <name type="scientific">Ceratitis capitata</name>
    <name type="common">Mediterranean fruit fly</name>
    <name type="synonym">Tephritis capitata</name>
    <dbReference type="NCBI Taxonomy" id="7213"/>
    <lineage>
        <taxon>Eukaryota</taxon>
        <taxon>Metazoa</taxon>
        <taxon>Ecdysozoa</taxon>
        <taxon>Arthropoda</taxon>
        <taxon>Hexapoda</taxon>
        <taxon>Insecta</taxon>
        <taxon>Pterygota</taxon>
        <taxon>Neoptera</taxon>
        <taxon>Endopterygota</taxon>
        <taxon>Diptera</taxon>
        <taxon>Brachycera</taxon>
        <taxon>Muscomorpha</taxon>
        <taxon>Tephritoidea</taxon>
        <taxon>Tephritidae</taxon>
        <taxon>Ceratitis</taxon>
        <taxon>Ceratitis</taxon>
    </lineage>
</organism>
<accession>A0A811VD88</accession>
<reference evidence="1" key="1">
    <citation type="submission" date="2020-11" db="EMBL/GenBank/DDBJ databases">
        <authorList>
            <person name="Whitehead M."/>
        </authorList>
    </citation>
    <scope>NUCLEOTIDE SEQUENCE</scope>
    <source>
        <strain evidence="1">EGII</strain>
    </source>
</reference>
<evidence type="ECO:0000313" key="2">
    <source>
        <dbReference type="Proteomes" id="UP000606786"/>
    </source>
</evidence>
<keyword evidence="2" id="KW-1185">Reference proteome</keyword>
<evidence type="ECO:0000313" key="1">
    <source>
        <dbReference type="EMBL" id="CAD7012961.1"/>
    </source>
</evidence>
<name>A0A811VD88_CERCA</name>
<protein>
    <submittedName>
        <fullName evidence="1">(Mediterranean fruit fly) hypothetical protein</fullName>
    </submittedName>
</protein>
<dbReference type="Proteomes" id="UP000606786">
    <property type="component" value="Unassembled WGS sequence"/>
</dbReference>
<dbReference type="EMBL" id="CAJHJT010000056">
    <property type="protein sequence ID" value="CAD7012961.1"/>
    <property type="molecule type" value="Genomic_DNA"/>
</dbReference>
<gene>
    <name evidence="1" type="ORF">CCAP1982_LOCUS21052</name>
</gene>
<proteinExistence type="predicted"/>